<feature type="domain" description="Methyltransferase type 12" evidence="2">
    <location>
        <begin position="26"/>
        <end position="115"/>
    </location>
</feature>
<dbReference type="EMBL" id="AP022586">
    <property type="protein sequence ID" value="BBY15039.1"/>
    <property type="molecule type" value="Genomic_DNA"/>
</dbReference>
<sequence length="193" mass="21528">MSYWNHNTAYHPWLVRLAAEQRGDALDVGCGDRLLAQRLAPVSRSVTAIDPDAAAVARAAERLAGMPHADVSRAEFLEFDGRRFDLITFVASLHHMPLRPALEHAKDLLRPRGRIAVVGLAANKTATDWLWSAMCLPAVRIASRLHHEVRDVGVQTARPHQNLDEIRAVAADLLPGASIRRGLYYRYLLTWQS</sequence>
<dbReference type="PANTHER" id="PTHR43861:SF3">
    <property type="entry name" value="PUTATIVE (AFU_ORTHOLOGUE AFUA_2G14390)-RELATED"/>
    <property type="match status" value="1"/>
</dbReference>
<dbReference type="Pfam" id="PF08242">
    <property type="entry name" value="Methyltransf_12"/>
    <property type="match status" value="1"/>
</dbReference>
<dbReference type="InterPro" id="IPR029063">
    <property type="entry name" value="SAM-dependent_MTases_sf"/>
</dbReference>
<keyword evidence="4" id="KW-1185">Reference proteome</keyword>
<keyword evidence="3" id="KW-0489">Methyltransferase</keyword>
<keyword evidence="1" id="KW-0808">Transferase</keyword>
<dbReference type="PANTHER" id="PTHR43861">
    <property type="entry name" value="TRANS-ACONITATE 2-METHYLTRANSFERASE-RELATED"/>
    <property type="match status" value="1"/>
</dbReference>
<evidence type="ECO:0000259" key="2">
    <source>
        <dbReference type="Pfam" id="PF08242"/>
    </source>
</evidence>
<dbReference type="AlphaFoldDB" id="A0AAD1IGG2"/>
<dbReference type="SUPFAM" id="SSF53335">
    <property type="entry name" value="S-adenosyl-L-methionine-dependent methyltransferases"/>
    <property type="match status" value="1"/>
</dbReference>
<dbReference type="CDD" id="cd02440">
    <property type="entry name" value="AdoMet_MTases"/>
    <property type="match status" value="1"/>
</dbReference>
<dbReference type="Gene3D" id="3.40.50.150">
    <property type="entry name" value="Vaccinia Virus protein VP39"/>
    <property type="match status" value="1"/>
</dbReference>
<dbReference type="GO" id="GO:0008168">
    <property type="term" value="F:methyltransferase activity"/>
    <property type="evidence" value="ECO:0007669"/>
    <property type="project" value="UniProtKB-KW"/>
</dbReference>
<dbReference type="InterPro" id="IPR013217">
    <property type="entry name" value="Methyltransf_12"/>
</dbReference>
<reference evidence="3 4" key="1">
    <citation type="journal article" date="2019" name="Emerg. Microbes Infect.">
        <title>Comprehensive subspecies identification of 175 nontuberculous mycobacteria species based on 7547 genomic profiles.</title>
        <authorList>
            <person name="Matsumoto Y."/>
            <person name="Kinjo T."/>
            <person name="Motooka D."/>
            <person name="Nabeya D."/>
            <person name="Jung N."/>
            <person name="Uechi K."/>
            <person name="Horii T."/>
            <person name="Iida T."/>
            <person name="Fujita J."/>
            <person name="Nakamura S."/>
        </authorList>
    </citation>
    <scope>NUCLEOTIDE SEQUENCE [LARGE SCALE GENOMIC DNA]</scope>
    <source>
        <strain evidence="3 4">JCM 17423</strain>
    </source>
</reference>
<name>A0AAD1IGG2_9MYCO</name>
<evidence type="ECO:0000313" key="3">
    <source>
        <dbReference type="EMBL" id="BBY15039.1"/>
    </source>
</evidence>
<dbReference type="RefSeq" id="WP_134059912.1">
    <property type="nucleotide sequence ID" value="NZ_AP022586.1"/>
</dbReference>
<evidence type="ECO:0000313" key="4">
    <source>
        <dbReference type="Proteomes" id="UP000466607"/>
    </source>
</evidence>
<proteinExistence type="predicted"/>
<dbReference type="Proteomes" id="UP000466607">
    <property type="component" value="Chromosome"/>
</dbReference>
<organism evidence="3 4">
    <name type="scientific">Mycolicibacterium litorale</name>
    <dbReference type="NCBI Taxonomy" id="758802"/>
    <lineage>
        <taxon>Bacteria</taxon>
        <taxon>Bacillati</taxon>
        <taxon>Actinomycetota</taxon>
        <taxon>Actinomycetes</taxon>
        <taxon>Mycobacteriales</taxon>
        <taxon>Mycobacteriaceae</taxon>
        <taxon>Mycolicibacterium</taxon>
    </lineage>
</organism>
<accession>A0AAD1IGG2</accession>
<evidence type="ECO:0000256" key="1">
    <source>
        <dbReference type="ARBA" id="ARBA00022679"/>
    </source>
</evidence>
<dbReference type="GO" id="GO:0032259">
    <property type="term" value="P:methylation"/>
    <property type="evidence" value="ECO:0007669"/>
    <property type="project" value="UniProtKB-KW"/>
</dbReference>
<gene>
    <name evidence="3" type="ORF">MLIT_06310</name>
</gene>
<protein>
    <submittedName>
        <fullName evidence="3">Methyltransferase</fullName>
    </submittedName>
</protein>